<reference evidence="1" key="1">
    <citation type="submission" date="2018-05" db="EMBL/GenBank/DDBJ databases">
        <authorList>
            <person name="Lanie J.A."/>
            <person name="Ng W.-L."/>
            <person name="Kazmierczak K.M."/>
            <person name="Andrzejewski T.M."/>
            <person name="Davidsen T.M."/>
            <person name="Wayne K.J."/>
            <person name="Tettelin H."/>
            <person name="Glass J.I."/>
            <person name="Rusch D."/>
            <person name="Podicherti R."/>
            <person name="Tsui H.-C.T."/>
            <person name="Winkler M.E."/>
        </authorList>
    </citation>
    <scope>NUCLEOTIDE SEQUENCE</scope>
</reference>
<name>A0A382KBD4_9ZZZZ</name>
<evidence type="ECO:0000313" key="1">
    <source>
        <dbReference type="EMBL" id="SVC20833.1"/>
    </source>
</evidence>
<gene>
    <name evidence="1" type="ORF">METZ01_LOCUS273687</name>
</gene>
<organism evidence="1">
    <name type="scientific">marine metagenome</name>
    <dbReference type="NCBI Taxonomy" id="408172"/>
    <lineage>
        <taxon>unclassified sequences</taxon>
        <taxon>metagenomes</taxon>
        <taxon>ecological metagenomes</taxon>
    </lineage>
</organism>
<dbReference type="EMBL" id="UINC01079126">
    <property type="protein sequence ID" value="SVC20833.1"/>
    <property type="molecule type" value="Genomic_DNA"/>
</dbReference>
<dbReference type="AlphaFoldDB" id="A0A382KBD4"/>
<feature type="non-terminal residue" evidence="1">
    <location>
        <position position="1"/>
    </location>
</feature>
<sequence>QPPVPKMPTRTLGSVAAMKGFLIFVAS</sequence>
<protein>
    <submittedName>
        <fullName evidence="1">Uncharacterized protein</fullName>
    </submittedName>
</protein>
<accession>A0A382KBD4</accession>
<proteinExistence type="predicted"/>